<dbReference type="PANTHER" id="PTHR35024:SF4">
    <property type="entry name" value="POLYMER-FORMING CYTOSKELETAL PROTEIN"/>
    <property type="match status" value="1"/>
</dbReference>
<sequence>MIQNQTFTTIGKSTVLKGNFNFVGTTHLLGNLSGEVTLEGRSKLVLEIGSMTDAVLNCFDLEIYGEFTGEIKASGNVTLYPTAVVNGKIIAKSLEILPGAVVNINGHTEE</sequence>
<evidence type="ECO:0000313" key="3">
    <source>
        <dbReference type="Proteomes" id="UP001302274"/>
    </source>
</evidence>
<evidence type="ECO:0000256" key="1">
    <source>
        <dbReference type="ARBA" id="ARBA00044755"/>
    </source>
</evidence>
<name>A0ABU5VTF9_9BACT</name>
<protein>
    <submittedName>
        <fullName evidence="2">Polymer-forming cytoskeletal protein</fullName>
    </submittedName>
</protein>
<dbReference type="Pfam" id="PF04519">
    <property type="entry name" value="Bactofilin"/>
    <property type="match status" value="1"/>
</dbReference>
<dbReference type="EMBL" id="JAYGJQ010000001">
    <property type="protein sequence ID" value="MEA9356334.1"/>
    <property type="molecule type" value="Genomic_DNA"/>
</dbReference>
<keyword evidence="3" id="KW-1185">Reference proteome</keyword>
<organism evidence="2 3">
    <name type="scientific">Bacteriovorax antarcticus</name>
    <dbReference type="NCBI Taxonomy" id="3088717"/>
    <lineage>
        <taxon>Bacteria</taxon>
        <taxon>Pseudomonadati</taxon>
        <taxon>Bdellovibrionota</taxon>
        <taxon>Bacteriovoracia</taxon>
        <taxon>Bacteriovoracales</taxon>
        <taxon>Bacteriovoracaceae</taxon>
        <taxon>Bacteriovorax</taxon>
    </lineage>
</organism>
<proteinExistence type="inferred from homology"/>
<accession>A0ABU5VTF9</accession>
<gene>
    <name evidence="2" type="ORF">SHI21_08980</name>
</gene>
<evidence type="ECO:0000313" key="2">
    <source>
        <dbReference type="EMBL" id="MEA9356334.1"/>
    </source>
</evidence>
<dbReference type="Proteomes" id="UP001302274">
    <property type="component" value="Unassembled WGS sequence"/>
</dbReference>
<dbReference type="RefSeq" id="WP_323576025.1">
    <property type="nucleotide sequence ID" value="NZ_JAYGJQ010000001.1"/>
</dbReference>
<reference evidence="2 3" key="1">
    <citation type="submission" date="2023-11" db="EMBL/GenBank/DDBJ databases">
        <title>A Novel Polar Bacteriovorax (B. antarcticus) Isolated from the Biocrust in Antarctica.</title>
        <authorList>
            <person name="Mun W."/>
            <person name="Choi S.Y."/>
            <person name="Mitchell R.J."/>
        </authorList>
    </citation>
    <scope>NUCLEOTIDE SEQUENCE [LARGE SCALE GENOMIC DNA]</scope>
    <source>
        <strain evidence="2 3">PP10</strain>
    </source>
</reference>
<dbReference type="PANTHER" id="PTHR35024">
    <property type="entry name" value="HYPOTHETICAL CYTOSOLIC PROTEIN"/>
    <property type="match status" value="1"/>
</dbReference>
<comment type="similarity">
    <text evidence="1">Belongs to the bactofilin family.</text>
</comment>
<dbReference type="InterPro" id="IPR007607">
    <property type="entry name" value="BacA/B"/>
</dbReference>
<comment type="caution">
    <text evidence="2">The sequence shown here is derived from an EMBL/GenBank/DDBJ whole genome shotgun (WGS) entry which is preliminary data.</text>
</comment>